<gene>
    <name evidence="9" type="ORF">ACFQ0E_17100</name>
</gene>
<comment type="subcellular location">
    <subcellularLocation>
        <location evidence="1">Fimbrium</location>
    </subcellularLocation>
</comment>
<keyword evidence="3" id="KW-1029">Fimbrium biogenesis</keyword>
<keyword evidence="7" id="KW-0732">Signal</keyword>
<dbReference type="Gene3D" id="2.130.10.10">
    <property type="entry name" value="YVTN repeat-like/Quinoprotein amine dehydrogenase"/>
    <property type="match status" value="1"/>
</dbReference>
<feature type="signal peptide" evidence="7">
    <location>
        <begin position="1"/>
        <end position="37"/>
    </location>
</feature>
<feature type="domain" description="PilY1 beta-propeller" evidence="8">
    <location>
        <begin position="644"/>
        <end position="920"/>
    </location>
</feature>
<protein>
    <submittedName>
        <fullName evidence="9">Pilus assembly protein</fullName>
    </submittedName>
</protein>
<evidence type="ECO:0000256" key="6">
    <source>
        <dbReference type="ARBA" id="ARBA00023263"/>
    </source>
</evidence>
<organism evidence="9 10">
    <name type="scientific">Lysobacter brunescens</name>
    <dbReference type="NCBI Taxonomy" id="262323"/>
    <lineage>
        <taxon>Bacteria</taxon>
        <taxon>Pseudomonadati</taxon>
        <taxon>Pseudomonadota</taxon>
        <taxon>Gammaproteobacteria</taxon>
        <taxon>Lysobacterales</taxon>
        <taxon>Lysobacteraceae</taxon>
        <taxon>Lysobacter</taxon>
    </lineage>
</organism>
<comment type="similarity">
    <text evidence="2">Belongs to the PilY1 family.</text>
</comment>
<comment type="caution">
    <text evidence="9">The sequence shown here is derived from an EMBL/GenBank/DDBJ whole genome shotgun (WGS) entry which is preliminary data.</text>
</comment>
<proteinExistence type="inferred from homology"/>
<accession>A0ABW2YFZ3</accession>
<dbReference type="EMBL" id="JBHTIF010000005">
    <property type="protein sequence ID" value="MFD0727315.1"/>
    <property type="molecule type" value="Genomic_DNA"/>
</dbReference>
<evidence type="ECO:0000256" key="3">
    <source>
        <dbReference type="ARBA" id="ARBA00022558"/>
    </source>
</evidence>
<keyword evidence="6" id="KW-0281">Fimbrium</keyword>
<evidence type="ECO:0000256" key="2">
    <source>
        <dbReference type="ARBA" id="ARBA00008387"/>
    </source>
</evidence>
<evidence type="ECO:0000256" key="7">
    <source>
        <dbReference type="SAM" id="SignalP"/>
    </source>
</evidence>
<dbReference type="InterPro" id="IPR015943">
    <property type="entry name" value="WD40/YVTN_repeat-like_dom_sf"/>
</dbReference>
<feature type="chain" id="PRO_5045182194" evidence="7">
    <location>
        <begin position="38"/>
        <end position="1096"/>
    </location>
</feature>
<evidence type="ECO:0000259" key="8">
    <source>
        <dbReference type="Pfam" id="PF05567"/>
    </source>
</evidence>
<dbReference type="InterPro" id="IPR011047">
    <property type="entry name" value="Quinoprotein_ADH-like_sf"/>
</dbReference>
<dbReference type="Proteomes" id="UP001597110">
    <property type="component" value="Unassembled WGS sequence"/>
</dbReference>
<evidence type="ECO:0000256" key="5">
    <source>
        <dbReference type="ARBA" id="ARBA00022837"/>
    </source>
</evidence>
<evidence type="ECO:0000256" key="4">
    <source>
        <dbReference type="ARBA" id="ARBA00022723"/>
    </source>
</evidence>
<evidence type="ECO:0000313" key="10">
    <source>
        <dbReference type="Proteomes" id="UP001597110"/>
    </source>
</evidence>
<name>A0ABW2YFZ3_9GAMM</name>
<dbReference type="InterPro" id="IPR008707">
    <property type="entry name" value="B-propeller_PilY1"/>
</dbReference>
<keyword evidence="4" id="KW-0479">Metal-binding</keyword>
<keyword evidence="10" id="KW-1185">Reference proteome</keyword>
<evidence type="ECO:0000256" key="1">
    <source>
        <dbReference type="ARBA" id="ARBA00004561"/>
    </source>
</evidence>
<reference evidence="10" key="1">
    <citation type="journal article" date="2019" name="Int. J. Syst. Evol. Microbiol.">
        <title>The Global Catalogue of Microorganisms (GCM) 10K type strain sequencing project: providing services to taxonomists for standard genome sequencing and annotation.</title>
        <authorList>
            <consortium name="The Broad Institute Genomics Platform"/>
            <consortium name="The Broad Institute Genome Sequencing Center for Infectious Disease"/>
            <person name="Wu L."/>
            <person name="Ma J."/>
        </authorList>
    </citation>
    <scope>NUCLEOTIDE SEQUENCE [LARGE SCALE GENOMIC DNA]</scope>
    <source>
        <strain evidence="10">CCUG 55585</strain>
    </source>
</reference>
<dbReference type="SUPFAM" id="SSF50998">
    <property type="entry name" value="Quinoprotein alcohol dehydrogenase-like"/>
    <property type="match status" value="1"/>
</dbReference>
<evidence type="ECO:0000313" key="9">
    <source>
        <dbReference type="EMBL" id="MFD0727315.1"/>
    </source>
</evidence>
<keyword evidence="5" id="KW-0106">Calcium</keyword>
<sequence>MTSRTHTSRVRRSTSATKWLTPLFACMATLLGLPVHAGITLPDTPMQANNGVPPNIWFILDDSGSMAWRYMYNPTISSLVRDGGNVVADATGDNRTKDSDYGSNSTALDAMYDQNYITNTLYYNPNQTYRGWQRADGTYMADESYDSVSTSNTHLTGTSNLNGQVQTFYVPPTTGALNDARLYTRYTFLTNGSAQRCTWNATNRNFSTTGNCTTVTSFTWPSGVTRNVAQEKINFANWYTYHRTRTKVAKAGVSYAFNDTSIFNADNAYRVGFTTIWQRDEYRIPVGTDNGLFRNANRNTWFDRLFDATASNGTPLKAALIRAGQYYEETGTGGPWGPQATTSQYECRQNFTILTTDGFWNTEGQAPVAAMGNADGSNGTAISRPDGPPYTYTAAAPFSDAWNNTLADVAMHYWKRDLRTDLTNTVPSSVSNPAFWQHMVTFGISIGLRGTLDVESTMTRVRNNQSVAWPNPNDSEDAERIDDLFHAAVNGRGAFVSAGNPDQFVDGLGSALRAIASRRGTGSNASVAGSSTTAGVKVFIARYFTGKWYGELSAYPVTNAGVGNVASWNATIPTWTTRRIFTHNGTTGATFPTSTQQGVLTPAIADYIRGDRSREEVINVGGTLRNRQSLLGDIVNSSPVYVKTSTTVDTVYIGANDGMLHAFDASTGVERFAYVPNGQDFNKLKEYADPSYNHKFYVDGPLVASTKRHFASQTVLVGSLGRGGRGLYALDITNPVTFDQTKVLWEKTGATEANLGQVLGAPFITRLNDGSVGLVVANGINSSSDKAVLFVFDVRTGAKLAEIEAPAGGTGPNGLSAPNGWDENGDGTVDYVYAGDLRGNVWKFDLSNSNNNQWRVANNRPLYAPTSGFTQPITGGVTISFDPVSEDRWVFFGTGRLLTTNDLLDDTLQTWYGIKDSDSNTGSLRRTDLTSRNIALYDEATKRRAFEPNAALPANSKGWYVDLDLPPGNTREGERMIGEPQIIRDVLVASSVIPNTSNPCTPGRGYLNAIDAYTGTSIRAGFFDTNFDGNFSNDLLGGGPGTGTFVGSFDPGVGLLTDPVCVDGQCIVNGALGPASVPVPQGYFSGRISWREIVRN</sequence>
<dbReference type="RefSeq" id="WP_386825914.1">
    <property type="nucleotide sequence ID" value="NZ_JBHTIF010000005.1"/>
</dbReference>
<dbReference type="Pfam" id="PF05567">
    <property type="entry name" value="T4P_PilY1"/>
    <property type="match status" value="1"/>
</dbReference>